<protein>
    <recommendedName>
        <fullName evidence="3">DUF3549 domain-containing protein</fullName>
    </recommendedName>
</protein>
<name>A0A099KS97_COLPS</name>
<dbReference type="OrthoDB" id="5597089at2"/>
<organism evidence="1 2">
    <name type="scientific">Colwellia psychrerythraea</name>
    <name type="common">Vibrio psychroerythus</name>
    <dbReference type="NCBI Taxonomy" id="28229"/>
    <lineage>
        <taxon>Bacteria</taxon>
        <taxon>Pseudomonadati</taxon>
        <taxon>Pseudomonadota</taxon>
        <taxon>Gammaproteobacteria</taxon>
        <taxon>Alteromonadales</taxon>
        <taxon>Colwelliaceae</taxon>
        <taxon>Colwellia</taxon>
    </lineage>
</organism>
<comment type="caution">
    <text evidence="1">The sequence shown here is derived from an EMBL/GenBank/DDBJ whole genome shotgun (WGS) entry which is preliminary data.</text>
</comment>
<reference evidence="1 2" key="1">
    <citation type="submission" date="2014-08" db="EMBL/GenBank/DDBJ databases">
        <title>Genomic and Phenotypic Diversity of Colwellia psychrerythraea strains from Disparate Marine Basins.</title>
        <authorList>
            <person name="Techtmann S.M."/>
            <person name="Stelling S.C."/>
            <person name="Utturkar S.M."/>
            <person name="Alshibli N."/>
            <person name="Harris A."/>
            <person name="Brown S.D."/>
            <person name="Hazen T.C."/>
        </authorList>
    </citation>
    <scope>NUCLEOTIDE SEQUENCE [LARGE SCALE GENOMIC DNA]</scope>
    <source>
        <strain evidence="1 2">ND2E</strain>
    </source>
</reference>
<dbReference type="Pfam" id="PF12069">
    <property type="entry name" value="DUF3549"/>
    <property type="match status" value="1"/>
</dbReference>
<gene>
    <name evidence="1" type="ORF">ND2E_2541</name>
</gene>
<evidence type="ECO:0000313" key="1">
    <source>
        <dbReference type="EMBL" id="KGJ93075.1"/>
    </source>
</evidence>
<sequence>MTDTAPATNIATLSELLKLSGSQYRLYDIGRLVSKLPKDLFEKVELNQLPYPTPTQGYACIAIAFWQKKSSQPYLWLLKLPLDERGLLNQGARNHFIAIIVEALGADLTQETSKKQEELLSSNPYLFTPAQYKLASLNSKIKVDLKQAPSAYFSPFKQYLSNGADWDNWQGVGVQGITDFIARIEHEDHIVLLLNALPQLPDEVLSPVCSALENQQYPVALIDAIVAAFENALTDSASLAKAMHLLRALAANSQHIHVRTAVEKLLRNEHISSELLIILSGRCWQALADEKMLMCYFEQLLSHDDLTLFSSIFKDLVSIPLIRPVAFQCIRSENRSPALAQAIGQLFGQT</sequence>
<dbReference type="EMBL" id="JQED01000015">
    <property type="protein sequence ID" value="KGJ93075.1"/>
    <property type="molecule type" value="Genomic_DNA"/>
</dbReference>
<dbReference type="InterPro" id="IPR021936">
    <property type="entry name" value="DUF3549"/>
</dbReference>
<dbReference type="PATRIC" id="fig|28229.4.peg.1571"/>
<dbReference type="Proteomes" id="UP000029843">
    <property type="component" value="Unassembled WGS sequence"/>
</dbReference>
<dbReference type="AlphaFoldDB" id="A0A099KS97"/>
<evidence type="ECO:0008006" key="3">
    <source>
        <dbReference type="Google" id="ProtNLM"/>
    </source>
</evidence>
<evidence type="ECO:0000313" key="2">
    <source>
        <dbReference type="Proteomes" id="UP000029843"/>
    </source>
</evidence>
<proteinExistence type="predicted"/>
<accession>A0A099KS97</accession>
<dbReference type="RefSeq" id="WP_033093299.1">
    <property type="nucleotide sequence ID" value="NZ_JQED01000015.1"/>
</dbReference>